<keyword evidence="6" id="KW-0408">Iron</keyword>
<dbReference type="Gene3D" id="1.20.1300.10">
    <property type="entry name" value="Fumarate reductase/succinate dehydrogenase, transmembrane subunit"/>
    <property type="match status" value="1"/>
</dbReference>
<evidence type="ECO:0000256" key="5">
    <source>
        <dbReference type="ARBA" id="ARBA00022989"/>
    </source>
</evidence>
<feature type="transmembrane region" description="Helical" evidence="8">
    <location>
        <begin position="18"/>
        <end position="36"/>
    </location>
</feature>
<dbReference type="InterPro" id="IPR016002">
    <property type="entry name" value="Succ_DH_cyt_b558_Firmicute"/>
</dbReference>
<keyword evidence="3 8" id="KW-0812">Transmembrane</keyword>
<dbReference type="InterPro" id="IPR000701">
    <property type="entry name" value="SuccDH_FuR_B_TM-su"/>
</dbReference>
<organism evidence="9 10">
    <name type="scientific">Alicyclobacillus fodiniaquatilis</name>
    <dbReference type="NCBI Taxonomy" id="1661150"/>
    <lineage>
        <taxon>Bacteria</taxon>
        <taxon>Bacillati</taxon>
        <taxon>Bacillota</taxon>
        <taxon>Bacilli</taxon>
        <taxon>Bacillales</taxon>
        <taxon>Alicyclobacillaceae</taxon>
        <taxon>Alicyclobacillus</taxon>
    </lineage>
</organism>
<evidence type="ECO:0000256" key="1">
    <source>
        <dbReference type="ARBA" id="ARBA00004370"/>
    </source>
</evidence>
<dbReference type="EMBL" id="JBHUCX010000024">
    <property type="protein sequence ID" value="MFD1674918.1"/>
    <property type="molecule type" value="Genomic_DNA"/>
</dbReference>
<dbReference type="RefSeq" id="WP_377942791.1">
    <property type="nucleotide sequence ID" value="NZ_JBHUCX010000024.1"/>
</dbReference>
<evidence type="ECO:0000256" key="4">
    <source>
        <dbReference type="ARBA" id="ARBA00022723"/>
    </source>
</evidence>
<feature type="transmembrane region" description="Helical" evidence="8">
    <location>
        <begin position="101"/>
        <end position="123"/>
    </location>
</feature>
<evidence type="ECO:0000313" key="10">
    <source>
        <dbReference type="Proteomes" id="UP001597079"/>
    </source>
</evidence>
<evidence type="ECO:0000256" key="3">
    <source>
        <dbReference type="ARBA" id="ARBA00022692"/>
    </source>
</evidence>
<reference evidence="10" key="1">
    <citation type="journal article" date="2019" name="Int. J. Syst. Evol. Microbiol.">
        <title>The Global Catalogue of Microorganisms (GCM) 10K type strain sequencing project: providing services to taxonomists for standard genome sequencing and annotation.</title>
        <authorList>
            <consortium name="The Broad Institute Genomics Platform"/>
            <consortium name="The Broad Institute Genome Sequencing Center for Infectious Disease"/>
            <person name="Wu L."/>
            <person name="Ma J."/>
        </authorList>
    </citation>
    <scope>NUCLEOTIDE SEQUENCE [LARGE SCALE GENOMIC DNA]</scope>
    <source>
        <strain evidence="10">CGMCC 1.12286</strain>
    </source>
</reference>
<name>A0ABW4JHQ1_9BACL</name>
<evidence type="ECO:0000256" key="2">
    <source>
        <dbReference type="ARBA" id="ARBA00022617"/>
    </source>
</evidence>
<feature type="transmembrane region" description="Helical" evidence="8">
    <location>
        <begin position="181"/>
        <end position="205"/>
    </location>
</feature>
<dbReference type="Proteomes" id="UP001597079">
    <property type="component" value="Unassembled WGS sequence"/>
</dbReference>
<feature type="transmembrane region" description="Helical" evidence="8">
    <location>
        <begin position="143"/>
        <end position="169"/>
    </location>
</feature>
<keyword evidence="4" id="KW-0479">Metal-binding</keyword>
<keyword evidence="5 8" id="KW-1133">Transmembrane helix</keyword>
<dbReference type="SUPFAM" id="SSF81343">
    <property type="entry name" value="Fumarate reductase respiratory complex transmembrane subunits"/>
    <property type="match status" value="1"/>
</dbReference>
<dbReference type="InterPro" id="IPR034804">
    <property type="entry name" value="SQR/QFR_C/D"/>
</dbReference>
<feature type="transmembrane region" description="Helical" evidence="8">
    <location>
        <begin position="66"/>
        <end position="89"/>
    </location>
</feature>
<dbReference type="CDD" id="cd03497">
    <property type="entry name" value="SQR_TypeB_1_TM"/>
    <property type="match status" value="1"/>
</dbReference>
<keyword evidence="7 8" id="KW-0472">Membrane</keyword>
<protein>
    <submittedName>
        <fullName evidence="9">Succinate dehydrogenase cytochrome b558 subunit</fullName>
    </submittedName>
</protein>
<keyword evidence="10" id="KW-1185">Reference proteome</keyword>
<evidence type="ECO:0000256" key="6">
    <source>
        <dbReference type="ARBA" id="ARBA00023004"/>
    </source>
</evidence>
<accession>A0ABW4JHQ1</accession>
<evidence type="ECO:0000256" key="7">
    <source>
        <dbReference type="ARBA" id="ARBA00023136"/>
    </source>
</evidence>
<sequence>MAVAQAQSKNHEFLWRRLHTLAGVIPVGLFLLEHLFTNATVLQGPAAFNQAVDAIQSIPLLHFVEFVFIFLPITYHGVFGLYVAFVSGYNAGQYSWGRNMLFAVQRITGVITFVFIIFHLWTTRFSGNAPTFDMVHNLVSNPAYFWFMIVGVVAATFHFANGLWSFCIHWGITVGARSQRIVAWVTMIIFVVLAGMGVASLIAFMHTA</sequence>
<gene>
    <name evidence="9" type="ORF">ACFSB2_09445</name>
</gene>
<dbReference type="NCBIfam" id="TIGR02046">
    <property type="entry name" value="sdhC_b558_fam"/>
    <property type="match status" value="1"/>
</dbReference>
<evidence type="ECO:0000256" key="8">
    <source>
        <dbReference type="SAM" id="Phobius"/>
    </source>
</evidence>
<comment type="caution">
    <text evidence="9">The sequence shown here is derived from an EMBL/GenBank/DDBJ whole genome shotgun (WGS) entry which is preliminary data.</text>
</comment>
<proteinExistence type="predicted"/>
<keyword evidence="2" id="KW-0349">Heme</keyword>
<comment type="subcellular location">
    <subcellularLocation>
        <location evidence="1">Membrane</location>
    </subcellularLocation>
</comment>
<dbReference type="Pfam" id="PF01127">
    <property type="entry name" value="Sdh_cyt"/>
    <property type="match status" value="1"/>
</dbReference>
<dbReference type="InterPro" id="IPR011138">
    <property type="entry name" value="Cytochrome_b-558"/>
</dbReference>
<evidence type="ECO:0000313" key="9">
    <source>
        <dbReference type="EMBL" id="MFD1674918.1"/>
    </source>
</evidence>
<dbReference type="PIRSF" id="PIRSF000170">
    <property type="entry name" value="Succ_dh_cyt_b558"/>
    <property type="match status" value="1"/>
</dbReference>